<keyword evidence="3" id="KW-1185">Reference proteome</keyword>
<protein>
    <submittedName>
        <fullName evidence="2">Uncharacterized protein</fullName>
    </submittedName>
</protein>
<evidence type="ECO:0000313" key="3">
    <source>
        <dbReference type="Proteomes" id="UP000775547"/>
    </source>
</evidence>
<dbReference type="Proteomes" id="UP000775547">
    <property type="component" value="Unassembled WGS sequence"/>
</dbReference>
<name>A0A9P7FMS2_9AGAR</name>
<reference evidence="2" key="2">
    <citation type="submission" date="2021-10" db="EMBL/GenBank/DDBJ databases">
        <title>Phylogenomics reveals ancestral predisposition of the termite-cultivated fungus Termitomyces towards a domesticated lifestyle.</title>
        <authorList>
            <person name="Auxier B."/>
            <person name="Grum-Grzhimaylo A."/>
            <person name="Cardenas M.E."/>
            <person name="Lodge J.D."/>
            <person name="Laessoe T."/>
            <person name="Pedersen O."/>
            <person name="Smith M.E."/>
            <person name="Kuyper T.W."/>
            <person name="Franco-Molano E.A."/>
            <person name="Baroni T.J."/>
            <person name="Aanen D.K."/>
        </authorList>
    </citation>
    <scope>NUCLEOTIDE SEQUENCE</scope>
    <source>
        <strain evidence="2">AP01</strain>
        <tissue evidence="2">Mycelium</tissue>
    </source>
</reference>
<feature type="compositionally biased region" description="Basic residues" evidence="1">
    <location>
        <begin position="43"/>
        <end position="53"/>
    </location>
</feature>
<comment type="caution">
    <text evidence="2">The sequence shown here is derived from an EMBL/GenBank/DDBJ whole genome shotgun (WGS) entry which is preliminary data.</text>
</comment>
<organism evidence="2 3">
    <name type="scientific">Asterophora parasitica</name>
    <dbReference type="NCBI Taxonomy" id="117018"/>
    <lineage>
        <taxon>Eukaryota</taxon>
        <taxon>Fungi</taxon>
        <taxon>Dikarya</taxon>
        <taxon>Basidiomycota</taxon>
        <taxon>Agaricomycotina</taxon>
        <taxon>Agaricomycetes</taxon>
        <taxon>Agaricomycetidae</taxon>
        <taxon>Agaricales</taxon>
        <taxon>Tricholomatineae</taxon>
        <taxon>Lyophyllaceae</taxon>
        <taxon>Asterophora</taxon>
    </lineage>
</organism>
<evidence type="ECO:0000256" key="1">
    <source>
        <dbReference type="SAM" id="MobiDB-lite"/>
    </source>
</evidence>
<dbReference type="AlphaFoldDB" id="A0A9P7FMS2"/>
<feature type="non-terminal residue" evidence="2">
    <location>
        <position position="109"/>
    </location>
</feature>
<dbReference type="EMBL" id="JABCKV010006754">
    <property type="protein sequence ID" value="KAG5633126.1"/>
    <property type="molecule type" value="Genomic_DNA"/>
</dbReference>
<feature type="region of interest" description="Disordered" evidence="1">
    <location>
        <begin position="1"/>
        <end position="109"/>
    </location>
</feature>
<feature type="compositionally biased region" description="Low complexity" evidence="1">
    <location>
        <begin position="1"/>
        <end position="10"/>
    </location>
</feature>
<proteinExistence type="predicted"/>
<feature type="compositionally biased region" description="Low complexity" evidence="1">
    <location>
        <begin position="54"/>
        <end position="65"/>
    </location>
</feature>
<gene>
    <name evidence="2" type="ORF">DXG03_008286</name>
</gene>
<sequence length="109" mass="11582">MKASSSSSAAPTKKTGVRPQAKAAPKEKEKAAQPLQNNTSIKKQMKPKGKLQPKQKPVPVPILVQDAPPGEPEAEDLPPSPPANTFHHPSRPSTPHIVDVSMESIPDAT</sequence>
<reference evidence="2" key="1">
    <citation type="submission" date="2020-07" db="EMBL/GenBank/DDBJ databases">
        <authorList>
            <person name="Nieuwenhuis M."/>
            <person name="Van De Peppel L.J.J."/>
        </authorList>
    </citation>
    <scope>NUCLEOTIDE SEQUENCE</scope>
    <source>
        <strain evidence="2">AP01</strain>
        <tissue evidence="2">Mycelium</tissue>
    </source>
</reference>
<evidence type="ECO:0000313" key="2">
    <source>
        <dbReference type="EMBL" id="KAG5633126.1"/>
    </source>
</evidence>
<accession>A0A9P7FMS2</accession>